<evidence type="ECO:0000313" key="3">
    <source>
        <dbReference type="Proteomes" id="UP001055439"/>
    </source>
</evidence>
<accession>A0A9E7HHY1</accession>
<sequence>MQAYPAAHVPPIHTSQYHAHQSLVPPPPPVGGPMGFSSREQLQHPLTGPPIGGVQGLVEEFQSLTVGSVPGALDPEVDTKSLPRPLNGDEEPTKILEVYPFNCHLRFMRLTTHAIPNSQSLLSRWHLPLGAVVHPLAEAPDGLAIKDILPRQADTGAIVSLLGRLAIENSLSQKLEDARQSLKEYRNLYVVQHRLGGREID</sequence>
<keyword evidence="3" id="KW-1185">Reference proteome</keyword>
<feature type="region of interest" description="Disordered" evidence="1">
    <location>
        <begin position="18"/>
        <end position="38"/>
    </location>
</feature>
<dbReference type="PANTHER" id="PTHR13803:SF39">
    <property type="entry name" value="SECRETORY 24AB, ISOFORM A"/>
    <property type="match status" value="1"/>
</dbReference>
<dbReference type="GO" id="GO:0008270">
    <property type="term" value="F:zinc ion binding"/>
    <property type="evidence" value="ECO:0007669"/>
    <property type="project" value="TreeGrafter"/>
</dbReference>
<protein>
    <submittedName>
        <fullName evidence="2">Protein transport protein Sec24-like</fullName>
    </submittedName>
</protein>
<proteinExistence type="predicted"/>
<feature type="region of interest" description="Disordered" evidence="1">
    <location>
        <begin position="69"/>
        <end position="88"/>
    </location>
</feature>
<dbReference type="Gene3D" id="2.60.40.1670">
    <property type="entry name" value="beta-sandwich domain of Sec23/24"/>
    <property type="match status" value="1"/>
</dbReference>
<dbReference type="InterPro" id="IPR050550">
    <property type="entry name" value="SEC23_SEC24_subfamily"/>
</dbReference>
<evidence type="ECO:0000313" key="2">
    <source>
        <dbReference type="EMBL" id="URE34005.1"/>
    </source>
</evidence>
<dbReference type="GO" id="GO:0000149">
    <property type="term" value="F:SNARE binding"/>
    <property type="evidence" value="ECO:0007669"/>
    <property type="project" value="TreeGrafter"/>
</dbReference>
<dbReference type="GO" id="GO:0090110">
    <property type="term" value="P:COPII-coated vesicle cargo loading"/>
    <property type="evidence" value="ECO:0007669"/>
    <property type="project" value="TreeGrafter"/>
</dbReference>
<dbReference type="PANTHER" id="PTHR13803">
    <property type="entry name" value="SEC24-RELATED PROTEIN"/>
    <property type="match status" value="1"/>
</dbReference>
<dbReference type="OrthoDB" id="1745318at2759"/>
<dbReference type="Proteomes" id="UP001055439">
    <property type="component" value="Chromosome 8"/>
</dbReference>
<dbReference type="SUPFAM" id="SSF81995">
    <property type="entry name" value="beta-sandwich domain of Sec23/24"/>
    <property type="match status" value="1"/>
</dbReference>
<dbReference type="GO" id="GO:0030127">
    <property type="term" value="C:COPII vesicle coat"/>
    <property type="evidence" value="ECO:0007669"/>
    <property type="project" value="TreeGrafter"/>
</dbReference>
<reference evidence="2" key="1">
    <citation type="submission" date="2022-05" db="EMBL/GenBank/DDBJ databases">
        <title>The Musa troglodytarum L. genome provides insights into the mechanism of non-climacteric behaviour and enrichment of carotenoids.</title>
        <authorList>
            <person name="Wang J."/>
        </authorList>
    </citation>
    <scope>NUCLEOTIDE SEQUENCE</scope>
    <source>
        <tissue evidence="2">Leaf</tissue>
    </source>
</reference>
<gene>
    <name evidence="2" type="ORF">MUK42_35728</name>
</gene>
<dbReference type="GO" id="GO:0070971">
    <property type="term" value="C:endoplasmic reticulum exit site"/>
    <property type="evidence" value="ECO:0007669"/>
    <property type="project" value="TreeGrafter"/>
</dbReference>
<dbReference type="AlphaFoldDB" id="A0A9E7HHY1"/>
<organism evidence="2 3">
    <name type="scientific">Musa troglodytarum</name>
    <name type="common">fe'i banana</name>
    <dbReference type="NCBI Taxonomy" id="320322"/>
    <lineage>
        <taxon>Eukaryota</taxon>
        <taxon>Viridiplantae</taxon>
        <taxon>Streptophyta</taxon>
        <taxon>Embryophyta</taxon>
        <taxon>Tracheophyta</taxon>
        <taxon>Spermatophyta</taxon>
        <taxon>Magnoliopsida</taxon>
        <taxon>Liliopsida</taxon>
        <taxon>Zingiberales</taxon>
        <taxon>Musaceae</taxon>
        <taxon>Musa</taxon>
    </lineage>
</organism>
<evidence type="ECO:0000256" key="1">
    <source>
        <dbReference type="SAM" id="MobiDB-lite"/>
    </source>
</evidence>
<dbReference type="EMBL" id="CP097510">
    <property type="protein sequence ID" value="URE34005.1"/>
    <property type="molecule type" value="Genomic_DNA"/>
</dbReference>
<name>A0A9E7HHY1_9LILI</name>